<keyword evidence="3" id="KW-0862">Zinc</keyword>
<dbReference type="Gene3D" id="3.40.50.1980">
    <property type="entry name" value="Nitrogenase molybdenum iron protein domain"/>
    <property type="match status" value="1"/>
</dbReference>
<reference evidence="5" key="1">
    <citation type="submission" date="2018-05" db="EMBL/GenBank/DDBJ databases">
        <authorList>
            <person name="Lanie J.A."/>
            <person name="Ng W.-L."/>
            <person name="Kazmierczak K.M."/>
            <person name="Andrzejewski T.M."/>
            <person name="Davidsen T.M."/>
            <person name="Wayne K.J."/>
            <person name="Tettelin H."/>
            <person name="Glass J.I."/>
            <person name="Rusch D."/>
            <person name="Podicherti R."/>
            <person name="Tsui H.-C.T."/>
            <person name="Winkler M.E."/>
        </authorList>
    </citation>
    <scope>NUCLEOTIDE SEQUENCE</scope>
</reference>
<evidence type="ECO:0008006" key="6">
    <source>
        <dbReference type="Google" id="ProtNLM"/>
    </source>
</evidence>
<name>A0A382PWJ1_9ZZZZ</name>
<dbReference type="AlphaFoldDB" id="A0A382PWJ1"/>
<dbReference type="SUPFAM" id="SSF53720">
    <property type="entry name" value="ALDH-like"/>
    <property type="match status" value="1"/>
</dbReference>
<dbReference type="GO" id="GO:0000105">
    <property type="term" value="P:L-histidine biosynthetic process"/>
    <property type="evidence" value="ECO:0007669"/>
    <property type="project" value="TreeGrafter"/>
</dbReference>
<evidence type="ECO:0000256" key="2">
    <source>
        <dbReference type="ARBA" id="ARBA00022723"/>
    </source>
</evidence>
<proteinExistence type="predicted"/>
<protein>
    <recommendedName>
        <fullName evidence="6">Histidinol dehydrogenase</fullName>
    </recommendedName>
</protein>
<dbReference type="Pfam" id="PF00815">
    <property type="entry name" value="Histidinol_dh"/>
    <property type="match status" value="1"/>
</dbReference>
<dbReference type="GO" id="GO:0051287">
    <property type="term" value="F:NAD binding"/>
    <property type="evidence" value="ECO:0007669"/>
    <property type="project" value="InterPro"/>
</dbReference>
<dbReference type="PANTHER" id="PTHR21256">
    <property type="entry name" value="HISTIDINOL DEHYDROGENASE HDH"/>
    <property type="match status" value="1"/>
</dbReference>
<keyword evidence="2" id="KW-0479">Metal-binding</keyword>
<keyword evidence="4" id="KW-0560">Oxidoreductase</keyword>
<evidence type="ECO:0000256" key="1">
    <source>
        <dbReference type="ARBA" id="ARBA00001947"/>
    </source>
</evidence>
<dbReference type="InterPro" id="IPR012131">
    <property type="entry name" value="Hstdl_DH"/>
</dbReference>
<dbReference type="GO" id="GO:0005829">
    <property type="term" value="C:cytosol"/>
    <property type="evidence" value="ECO:0007669"/>
    <property type="project" value="TreeGrafter"/>
</dbReference>
<sequence>NSTTIAFDLMAQAEHDELASSILISSDIGLIDDVKEIIKKEIKNFSRKNIIRKAFSTRGALIKVKSSKEALEVANKIVPEHIHLVTKDAQELARKPIKAGIILVGEDSANGLSDYVLGPSHVLPTGKTARFFSPLSVEDFLVKSSFVNLKSSRKKSTYNELIDKAFILAEAEGLSAHAKSLIKRRK</sequence>
<dbReference type="PANTHER" id="PTHR21256:SF2">
    <property type="entry name" value="HISTIDINE BIOSYNTHESIS TRIFUNCTIONAL PROTEIN"/>
    <property type="match status" value="1"/>
</dbReference>
<dbReference type="PRINTS" id="PR00083">
    <property type="entry name" value="HOLDHDRGNASE"/>
</dbReference>
<dbReference type="GO" id="GO:0046872">
    <property type="term" value="F:metal ion binding"/>
    <property type="evidence" value="ECO:0007669"/>
    <property type="project" value="UniProtKB-KW"/>
</dbReference>
<gene>
    <name evidence="5" type="ORF">METZ01_LOCUS329185</name>
</gene>
<comment type="cofactor">
    <cofactor evidence="1">
        <name>Zn(2+)</name>
        <dbReference type="ChEBI" id="CHEBI:29105"/>
    </cofactor>
</comment>
<dbReference type="Gene3D" id="1.20.5.1300">
    <property type="match status" value="1"/>
</dbReference>
<dbReference type="InterPro" id="IPR016161">
    <property type="entry name" value="Ald_DH/histidinol_DH"/>
</dbReference>
<evidence type="ECO:0000256" key="3">
    <source>
        <dbReference type="ARBA" id="ARBA00022833"/>
    </source>
</evidence>
<accession>A0A382PWJ1</accession>
<evidence type="ECO:0000256" key="4">
    <source>
        <dbReference type="ARBA" id="ARBA00023002"/>
    </source>
</evidence>
<evidence type="ECO:0000313" key="5">
    <source>
        <dbReference type="EMBL" id="SVC76331.1"/>
    </source>
</evidence>
<organism evidence="5">
    <name type="scientific">marine metagenome</name>
    <dbReference type="NCBI Taxonomy" id="408172"/>
    <lineage>
        <taxon>unclassified sequences</taxon>
        <taxon>metagenomes</taxon>
        <taxon>ecological metagenomes</taxon>
    </lineage>
</organism>
<dbReference type="EMBL" id="UINC01109479">
    <property type="protein sequence ID" value="SVC76331.1"/>
    <property type="molecule type" value="Genomic_DNA"/>
</dbReference>
<feature type="non-terminal residue" evidence="5">
    <location>
        <position position="1"/>
    </location>
</feature>
<dbReference type="GO" id="GO:0004399">
    <property type="term" value="F:histidinol dehydrogenase activity"/>
    <property type="evidence" value="ECO:0007669"/>
    <property type="project" value="UniProtKB-ARBA"/>
</dbReference>
<dbReference type="FunFam" id="3.40.50.1980:FF:000001">
    <property type="entry name" value="Histidinol dehydrogenase"/>
    <property type="match status" value="1"/>
</dbReference>